<dbReference type="EMBL" id="AK143453">
    <property type="protein sequence ID" value="BAE25383.1"/>
    <property type="molecule type" value="mRNA"/>
</dbReference>
<dbReference type="PeptideAtlas" id="Q3UPL2"/>
<proteinExistence type="evidence at transcript level"/>
<feature type="transmembrane region" description="Helical" evidence="1">
    <location>
        <begin position="20"/>
        <end position="40"/>
    </location>
</feature>
<accession>Q3UPL2</accession>
<keyword evidence="1" id="KW-1133">Transmembrane helix</keyword>
<reference evidence="2" key="2">
    <citation type="journal article" date="2000" name="Genome Res.">
        <title>Normalization and subtraction of cap-trapper-selected cDNAs to prepare full-length cDNA libraries for rapid discovery of new genes.</title>
        <authorList>
            <person name="Carninci P."/>
            <person name="Shibata Y."/>
            <person name="Hayatsu N."/>
            <person name="Sugahara Y."/>
            <person name="Shibata K."/>
            <person name="Itoh M."/>
            <person name="Konno H."/>
            <person name="Okazaki Y."/>
            <person name="Muramatsu M."/>
            <person name="Hayashizaki Y."/>
        </authorList>
    </citation>
    <scope>NUCLEOTIDE SEQUENCE</scope>
    <source>
        <strain evidence="2">C57BL/6J</strain>
        <tissue evidence="2">Olfactory brain</tissue>
    </source>
</reference>
<gene>
    <name evidence="3" type="primary">Gm10400</name>
</gene>
<evidence type="ECO:0000313" key="3">
    <source>
        <dbReference type="MGI" id="MGI:3708745"/>
    </source>
</evidence>
<dbReference type="MGI" id="MGI:3708745">
    <property type="gene designation" value="Gm10400"/>
</dbReference>
<reference evidence="2" key="4">
    <citation type="journal article" date="2001" name="Nature">
        <title>Functional annotation of a full-length mouse cDNA collection.</title>
        <authorList>
            <consortium name="The RIKEN Genome Exploration Research Group Phase II Team and the FANTOM Consortium"/>
        </authorList>
    </citation>
    <scope>NUCLEOTIDE SEQUENCE</scope>
    <source>
        <strain evidence="2">C57BL/6J</strain>
        <tissue evidence="2">Olfactory brain</tissue>
    </source>
</reference>
<evidence type="ECO:0000256" key="1">
    <source>
        <dbReference type="SAM" id="Phobius"/>
    </source>
</evidence>
<dbReference type="AlphaFoldDB" id="Q3UPL2"/>
<reference evidence="2" key="3">
    <citation type="journal article" date="2000" name="Genome Res.">
        <title>RIKEN integrated sequence analysis (RISA) system--384-format sequencing pipeline with 384 multicapillary sequencer.</title>
        <authorList>
            <person name="Shibata K."/>
            <person name="Itoh M."/>
            <person name="Aizawa K."/>
            <person name="Nagaoka S."/>
            <person name="Sasaki N."/>
            <person name="Carninci P."/>
            <person name="Konno H."/>
            <person name="Akiyama J."/>
            <person name="Nishi K."/>
            <person name="Kitsunai T."/>
            <person name="Tashiro H."/>
            <person name="Itoh M."/>
            <person name="Sumi N."/>
            <person name="Ishii Y."/>
            <person name="Nakamura S."/>
            <person name="Hazama M."/>
            <person name="Nishine T."/>
            <person name="Harada A."/>
            <person name="Yamamoto R."/>
            <person name="Matsumoto H."/>
            <person name="Sakaguchi S."/>
            <person name="Ikegami T."/>
            <person name="Kashiwagi K."/>
            <person name="Fujiwake S."/>
            <person name="Inoue K."/>
            <person name="Togawa Y."/>
            <person name="Izawa M."/>
            <person name="Ohara E."/>
            <person name="Watahiki M."/>
            <person name="Yoneda Y."/>
            <person name="Ishikawa T."/>
            <person name="Ozawa K."/>
            <person name="Tanaka T."/>
            <person name="Matsuura S."/>
            <person name="Kawai J."/>
            <person name="Okazaki Y."/>
            <person name="Muramatsu M."/>
            <person name="Inoue Y."/>
            <person name="Kira A."/>
            <person name="Hayashizaki Y."/>
        </authorList>
    </citation>
    <scope>NUCLEOTIDE SEQUENCE</scope>
    <source>
        <strain evidence="2">C57BL/6J</strain>
        <tissue evidence="2">Olfactory brain</tissue>
    </source>
</reference>
<organism evidence="2">
    <name type="scientific">Mus musculus</name>
    <name type="common">Mouse</name>
    <dbReference type="NCBI Taxonomy" id="10090"/>
    <lineage>
        <taxon>Eukaryota</taxon>
        <taxon>Metazoa</taxon>
        <taxon>Chordata</taxon>
        <taxon>Craniata</taxon>
        <taxon>Vertebrata</taxon>
        <taxon>Euteleostomi</taxon>
        <taxon>Mammalia</taxon>
        <taxon>Eutheria</taxon>
        <taxon>Euarchontoglires</taxon>
        <taxon>Glires</taxon>
        <taxon>Rodentia</taxon>
        <taxon>Myomorpha</taxon>
        <taxon>Muroidea</taxon>
        <taxon>Muridae</taxon>
        <taxon>Murinae</taxon>
        <taxon>Mus</taxon>
        <taxon>Mus</taxon>
    </lineage>
</organism>
<name>Q3UPL2_MOUSE</name>
<dbReference type="AGR" id="MGI:3708745"/>
<protein>
    <submittedName>
        <fullName evidence="2">Uncharacterized protein</fullName>
    </submittedName>
</protein>
<evidence type="ECO:0000313" key="2">
    <source>
        <dbReference type="EMBL" id="BAE25383.1"/>
    </source>
</evidence>
<keyword evidence="1" id="KW-0472">Membrane</keyword>
<reference evidence="2" key="6">
    <citation type="submission" date="2004-03" db="EMBL/GenBank/DDBJ databases">
        <authorList>
            <person name="Arakawa T."/>
            <person name="Carninci P."/>
            <person name="Fukuda S."/>
            <person name="Hashizume W."/>
            <person name="Hayashida K."/>
            <person name="Hori F."/>
            <person name="Iida J."/>
            <person name="Imamura K."/>
            <person name="Imotani K."/>
            <person name="Itoh M."/>
            <person name="Kanagawa S."/>
            <person name="Kawai J."/>
            <person name="Kojima M."/>
            <person name="Konno H."/>
            <person name="Murata M."/>
            <person name="Nakamura M."/>
            <person name="Ninomiya N."/>
            <person name="Nishiyori H."/>
            <person name="Nomura K."/>
            <person name="Ohno M."/>
            <person name="Sakazume N."/>
            <person name="Sano H."/>
            <person name="Sasaki D."/>
            <person name="Shibata K."/>
            <person name="Shiraki T."/>
            <person name="Tagami M."/>
            <person name="Tagami Y."/>
            <person name="Waki K."/>
            <person name="Watahiki A."/>
            <person name="Muramatsu M."/>
            <person name="Hayashizaki Y."/>
        </authorList>
    </citation>
    <scope>NUCLEOTIDE SEQUENCE</scope>
    <source>
        <strain evidence="2">C57BL/6J</strain>
        <tissue evidence="2">Olfactory brain</tissue>
    </source>
</reference>
<reference evidence="2" key="8">
    <citation type="journal article" date="2005" name="Science">
        <title>Antisense Transcription in the Mammalian Transcriptome.</title>
        <authorList>
            <consortium name="RIKEN Genome Exploration Research Group and Genome Science Group (Genome Network Project Core Group) and the FANTOM Consortium"/>
        </authorList>
    </citation>
    <scope>NUCLEOTIDE SEQUENCE</scope>
    <source>
        <strain evidence="2">C57BL/6J</strain>
        <tissue evidence="2">Olfactory brain</tissue>
    </source>
</reference>
<reference evidence="2" key="5">
    <citation type="journal article" date="2002" name="Nature">
        <title>Analysis of the mouse transcriptome based on functional annotation of 60,770 full-length cDNAs.</title>
        <authorList>
            <consortium name="The FANTOM Consortium and the RIKEN Genome Exploration Research Group Phase I and II Team"/>
        </authorList>
    </citation>
    <scope>NUCLEOTIDE SEQUENCE</scope>
    <source>
        <strain evidence="2">C57BL/6J</strain>
        <tissue evidence="2">Olfactory brain</tissue>
    </source>
</reference>
<reference evidence="2" key="1">
    <citation type="journal article" date="1999" name="Methods Enzymol.">
        <title>High-efficiency full-length cDNA cloning.</title>
        <authorList>
            <person name="Carninci P."/>
            <person name="Hayashizaki Y."/>
        </authorList>
    </citation>
    <scope>NUCLEOTIDE SEQUENCE</scope>
    <source>
        <strain evidence="2">C57BL/6J</strain>
        <tissue evidence="2">Olfactory brain</tissue>
    </source>
</reference>
<reference evidence="2" key="7">
    <citation type="journal article" date="2005" name="Science">
        <title>The Transcriptional Landscape of the Mammalian Genome.</title>
        <authorList>
            <consortium name="The FANTOM Consortium"/>
            <consortium name="Riken Genome Exploration Research Group and Genome Science Group (Genome Network Project Core Group)"/>
        </authorList>
    </citation>
    <scope>NUCLEOTIDE SEQUENCE</scope>
    <source>
        <strain evidence="2">C57BL/6J</strain>
        <tissue evidence="2">Olfactory brain</tissue>
    </source>
</reference>
<sequence>MSSDSHFNKTQHFFISMRDFFIVFNYCLRIFFNGISYLPLPQRPPTFPYTADLVPLCVPTYQLVLPIDSQCVFHQASS</sequence>
<keyword evidence="1" id="KW-0812">Transmembrane</keyword>